<dbReference type="PANTHER" id="PTHR21581">
    <property type="entry name" value="D-ALANYL-D-ALANINE CARBOXYPEPTIDASE"/>
    <property type="match status" value="1"/>
</dbReference>
<dbReference type="AlphaFoldDB" id="M1NT91"/>
<evidence type="ECO:0000256" key="11">
    <source>
        <dbReference type="ARBA" id="ARBA00023316"/>
    </source>
</evidence>
<evidence type="ECO:0000256" key="6">
    <source>
        <dbReference type="ARBA" id="ARBA00022670"/>
    </source>
</evidence>
<keyword evidence="16" id="KW-1185">Reference proteome</keyword>
<dbReference type="eggNOG" id="COG1686">
    <property type="taxonomic scope" value="Bacteria"/>
</dbReference>
<dbReference type="GO" id="GO:0006508">
    <property type="term" value="P:proteolysis"/>
    <property type="evidence" value="ECO:0007669"/>
    <property type="project" value="UniProtKB-KW"/>
</dbReference>
<protein>
    <recommendedName>
        <fullName evidence="4">serine-type D-Ala-D-Ala carboxypeptidase</fullName>
        <ecNumber evidence="4">3.4.16.4</ecNumber>
    </recommendedName>
</protein>
<dbReference type="PANTHER" id="PTHR21581:SF6">
    <property type="entry name" value="TRAFFICKING PROTEIN PARTICLE COMPLEX SUBUNIT 12"/>
    <property type="match status" value="1"/>
</dbReference>
<evidence type="ECO:0000256" key="4">
    <source>
        <dbReference type="ARBA" id="ARBA00012448"/>
    </source>
</evidence>
<keyword evidence="6" id="KW-0645">Protease</keyword>
<keyword evidence="8" id="KW-0378">Hydrolase</keyword>
<dbReference type="SUPFAM" id="SSF56601">
    <property type="entry name" value="beta-lactamase/transpeptidase-like"/>
    <property type="match status" value="1"/>
</dbReference>
<dbReference type="SMART" id="SM00936">
    <property type="entry name" value="PBP5_C"/>
    <property type="match status" value="1"/>
</dbReference>
<keyword evidence="7" id="KW-0732">Signal</keyword>
<dbReference type="EMBL" id="CP003123">
    <property type="protein sequence ID" value="AGF74523.1"/>
    <property type="molecule type" value="Genomic_DNA"/>
</dbReference>
<dbReference type="Gene3D" id="3.40.710.10">
    <property type="entry name" value="DD-peptidase/beta-lactamase superfamily"/>
    <property type="match status" value="1"/>
</dbReference>
<evidence type="ECO:0000259" key="14">
    <source>
        <dbReference type="SMART" id="SM00936"/>
    </source>
</evidence>
<evidence type="ECO:0000256" key="8">
    <source>
        <dbReference type="ARBA" id="ARBA00022801"/>
    </source>
</evidence>
<evidence type="ECO:0000256" key="3">
    <source>
        <dbReference type="ARBA" id="ARBA00007164"/>
    </source>
</evidence>
<accession>M1NT91</accession>
<dbReference type="GO" id="GO:0009252">
    <property type="term" value="P:peptidoglycan biosynthetic process"/>
    <property type="evidence" value="ECO:0007669"/>
    <property type="project" value="UniProtKB-UniPathway"/>
</dbReference>
<evidence type="ECO:0000256" key="13">
    <source>
        <dbReference type="RuleBase" id="RU004016"/>
    </source>
</evidence>
<dbReference type="InterPro" id="IPR037167">
    <property type="entry name" value="Peptidase_S11_C_sf"/>
</dbReference>
<evidence type="ECO:0000256" key="1">
    <source>
        <dbReference type="ARBA" id="ARBA00003217"/>
    </source>
</evidence>
<evidence type="ECO:0000256" key="7">
    <source>
        <dbReference type="ARBA" id="ARBA00022729"/>
    </source>
</evidence>
<keyword evidence="5" id="KW-0121">Carboxypeptidase</keyword>
<dbReference type="Pfam" id="PF00768">
    <property type="entry name" value="Peptidase_S11"/>
    <property type="match status" value="1"/>
</dbReference>
<dbReference type="GO" id="GO:0009002">
    <property type="term" value="F:serine-type D-Ala-D-Ala carboxypeptidase activity"/>
    <property type="evidence" value="ECO:0007669"/>
    <property type="project" value="UniProtKB-EC"/>
</dbReference>
<dbReference type="Proteomes" id="UP000011729">
    <property type="component" value="Chromosome"/>
</dbReference>
<evidence type="ECO:0000256" key="9">
    <source>
        <dbReference type="ARBA" id="ARBA00022960"/>
    </source>
</evidence>
<gene>
    <name evidence="15" type="primary">dacA2</name>
    <name evidence="15" type="ordered locus">BAnh1_06440</name>
</gene>
<evidence type="ECO:0000313" key="15">
    <source>
        <dbReference type="EMBL" id="AGF74523.1"/>
    </source>
</evidence>
<evidence type="ECO:0000313" key="16">
    <source>
        <dbReference type="Proteomes" id="UP000011729"/>
    </source>
</evidence>
<dbReference type="KEGG" id="baus:BAnh1_06440"/>
<comment type="catalytic activity">
    <reaction evidence="12">
        <text>Preferential cleavage: (Ac)2-L-Lys-D-Ala-|-D-Ala. Also transpeptidation of peptidyl-alanyl moieties that are N-acyl substituents of D-alanine.</text>
        <dbReference type="EC" id="3.4.16.4"/>
    </reaction>
</comment>
<comment type="pathway">
    <text evidence="2">Cell wall biogenesis; peptidoglycan biosynthesis.</text>
</comment>
<dbReference type="OrthoDB" id="5291989at2"/>
<dbReference type="HOGENOM" id="CLU_027070_8_1_5"/>
<dbReference type="GO" id="GO:0008360">
    <property type="term" value="P:regulation of cell shape"/>
    <property type="evidence" value="ECO:0007669"/>
    <property type="project" value="UniProtKB-KW"/>
</dbReference>
<dbReference type="STRING" id="1094489.BAnh1_06440"/>
<name>M1NT91_BARAA</name>
<organism evidence="15 16">
    <name type="scientific">Bartonella australis (strain Aust/NH1)</name>
    <dbReference type="NCBI Taxonomy" id="1094489"/>
    <lineage>
        <taxon>Bacteria</taxon>
        <taxon>Pseudomonadati</taxon>
        <taxon>Pseudomonadota</taxon>
        <taxon>Alphaproteobacteria</taxon>
        <taxon>Hyphomicrobiales</taxon>
        <taxon>Bartonellaceae</taxon>
        <taxon>Bartonella</taxon>
    </lineage>
</organism>
<dbReference type="UniPathway" id="UPA00219"/>
<dbReference type="InterPro" id="IPR015956">
    <property type="entry name" value="Peniciliin-bd_prot_C_sf"/>
</dbReference>
<keyword evidence="10" id="KW-0573">Peptidoglycan synthesis</keyword>
<dbReference type="Pfam" id="PF07943">
    <property type="entry name" value="PBP5_C"/>
    <property type="match status" value="1"/>
</dbReference>
<dbReference type="PATRIC" id="fig|1094489.3.peg.788"/>
<dbReference type="SUPFAM" id="SSF69189">
    <property type="entry name" value="Penicillin-binding protein associated domain"/>
    <property type="match status" value="1"/>
</dbReference>
<dbReference type="Gene3D" id="2.60.410.10">
    <property type="entry name" value="D-Ala-D-Ala carboxypeptidase, C-terminal domain"/>
    <property type="match status" value="1"/>
</dbReference>
<reference evidence="15 16" key="1">
    <citation type="journal article" date="2013" name="PLoS Genet.">
        <title>A gene transfer agent and a dynamic repertoire of secretion systems hold the keys to the explosive radiation of the emerging pathogen Bartonella.</title>
        <authorList>
            <person name="Guy L."/>
            <person name="Nystedt B."/>
            <person name="Toft C."/>
            <person name="Zaremba-Niedzwiedzka K."/>
            <person name="Berglund E.C."/>
            <person name="Granberg F."/>
            <person name="Naslund K."/>
            <person name="Eriksson A.S."/>
            <person name="Andersson S.G."/>
        </authorList>
    </citation>
    <scope>NUCLEOTIDE SEQUENCE [LARGE SCALE GENOMIC DNA]</scope>
    <source>
        <strain evidence="15 16">Aust/NH1</strain>
    </source>
</reference>
<dbReference type="RefSeq" id="WP_015398031.1">
    <property type="nucleotide sequence ID" value="NC_020300.1"/>
</dbReference>
<evidence type="ECO:0000256" key="5">
    <source>
        <dbReference type="ARBA" id="ARBA00022645"/>
    </source>
</evidence>
<comment type="function">
    <text evidence="1">Removes C-terminal D-alanyl residues from sugar-peptide cell wall precursors.</text>
</comment>
<dbReference type="InterPro" id="IPR001967">
    <property type="entry name" value="Peptidase_S11_N"/>
</dbReference>
<dbReference type="GO" id="GO:0071555">
    <property type="term" value="P:cell wall organization"/>
    <property type="evidence" value="ECO:0007669"/>
    <property type="project" value="UniProtKB-KW"/>
</dbReference>
<dbReference type="InterPro" id="IPR018044">
    <property type="entry name" value="Peptidase_S11"/>
</dbReference>
<evidence type="ECO:0000256" key="2">
    <source>
        <dbReference type="ARBA" id="ARBA00004752"/>
    </source>
</evidence>
<comment type="similarity">
    <text evidence="3 13">Belongs to the peptidase S11 family.</text>
</comment>
<dbReference type="PRINTS" id="PR00725">
    <property type="entry name" value="DADACBPTASE1"/>
</dbReference>
<proteinExistence type="inferred from homology"/>
<keyword evidence="11" id="KW-0961">Cell wall biogenesis/degradation</keyword>
<evidence type="ECO:0000256" key="10">
    <source>
        <dbReference type="ARBA" id="ARBA00022984"/>
    </source>
</evidence>
<evidence type="ECO:0000256" key="12">
    <source>
        <dbReference type="ARBA" id="ARBA00034000"/>
    </source>
</evidence>
<feature type="domain" description="Peptidase S11 D-Ala-D-Ala carboxypeptidase A C-terminal" evidence="14">
    <location>
        <begin position="274"/>
        <end position="364"/>
    </location>
</feature>
<dbReference type="InterPro" id="IPR012907">
    <property type="entry name" value="Peptidase_S11_C"/>
</dbReference>
<sequence>MRAALKLLLVLFWILILNKVGWAKEFQTPAPQLLLLDGNTGTVLLKKQSDVAFFPASLAKLMTAEVVFHQLKEGILNETQKFKVSENAWRKGGAPSGTTTMFAKINTEVGILDLLRGMIIVNGNDSAIILAEGIAGSEDNFAKLMNQRAKALGLLHSHFVNATGLPEEGQFVTLYDMITLARHIAREYPDYYALYSEPHFTWNKIFQRNKNPFISEKIGVEGLGFGYSEKGGFSAVVTINKEHRRLFLAMNGLQNNKERTKEVVRTFQWGMTAFDLKTVLAKGEIVGYASVYGGSQISVPLIVKEPINFMLSNEKKKNIKAVIRYPGPLKAPVFSGQQVGVIQILLDKNLLLEKPVFTGSDIQEGNFFIKVRDALYEATIGKLRRYL</sequence>
<dbReference type="InterPro" id="IPR012338">
    <property type="entry name" value="Beta-lactam/transpept-like"/>
</dbReference>
<dbReference type="EC" id="3.4.16.4" evidence="4"/>
<keyword evidence="9" id="KW-0133">Cell shape</keyword>